<feature type="transmembrane region" description="Helical" evidence="1">
    <location>
        <begin position="180"/>
        <end position="201"/>
    </location>
</feature>
<feature type="transmembrane region" description="Helical" evidence="1">
    <location>
        <begin position="43"/>
        <end position="64"/>
    </location>
</feature>
<dbReference type="RefSeq" id="WP_123848079.1">
    <property type="nucleotide sequence ID" value="NZ_RPDH01000002.1"/>
</dbReference>
<accession>A0A3N4PQR4</accession>
<keyword evidence="1" id="KW-0472">Membrane</keyword>
<name>A0A3N4PQR4_9BACT</name>
<proteinExistence type="predicted"/>
<feature type="transmembrane region" description="Helical" evidence="1">
    <location>
        <begin position="120"/>
        <end position="138"/>
    </location>
</feature>
<feature type="transmembrane region" description="Helical" evidence="1">
    <location>
        <begin position="94"/>
        <end position="114"/>
    </location>
</feature>
<dbReference type="EMBL" id="RPDH01000002">
    <property type="protein sequence ID" value="RPE09079.1"/>
    <property type="molecule type" value="Genomic_DNA"/>
</dbReference>
<keyword evidence="3" id="KW-1185">Reference proteome</keyword>
<dbReference type="AlphaFoldDB" id="A0A3N4PQR4"/>
<gene>
    <name evidence="2" type="ORF">EGT74_18905</name>
</gene>
<protein>
    <submittedName>
        <fullName evidence="2">Uncharacterized protein</fullName>
    </submittedName>
</protein>
<evidence type="ECO:0000313" key="3">
    <source>
        <dbReference type="Proteomes" id="UP000278351"/>
    </source>
</evidence>
<sequence>MIPGSQILKNFSIYIYRSTEKAVTGRLILRSTGAFEQARIKMLFDYLFFFGLTMLPMLFVLLYLQDYVNLAITASFVGIFMMCALAMSWGVGTAATGTITALNTLLIPMLSSFANDLDVSPIYAMPWMMACMLGYFAVNLRTALGLGALLFLYLGLVAYMKINHLAVFLPSSYSAPDRYVATPFLMVGYLIVFLRVWGVYYRNITRLEQKLTLEKQQQFSALINQNLTKQFLLLKGLSRSGKNEYLEGNLELLDACFSEIEKQCDSAIHFLDTTKKED</sequence>
<keyword evidence="1" id="KW-1133">Transmembrane helix</keyword>
<keyword evidence="1" id="KW-0812">Transmembrane</keyword>
<feature type="transmembrane region" description="Helical" evidence="1">
    <location>
        <begin position="143"/>
        <end position="160"/>
    </location>
</feature>
<evidence type="ECO:0000313" key="2">
    <source>
        <dbReference type="EMBL" id="RPE09079.1"/>
    </source>
</evidence>
<evidence type="ECO:0000256" key="1">
    <source>
        <dbReference type="SAM" id="Phobius"/>
    </source>
</evidence>
<dbReference type="Proteomes" id="UP000278351">
    <property type="component" value="Unassembled WGS sequence"/>
</dbReference>
<dbReference type="OrthoDB" id="645134at2"/>
<reference evidence="2 3" key="1">
    <citation type="submission" date="2018-11" db="EMBL/GenBank/DDBJ databases">
        <title>Chitinophaga lutea sp.nov., isolate from arsenic contaminated soil.</title>
        <authorList>
            <person name="Zong Y."/>
        </authorList>
    </citation>
    <scope>NUCLEOTIDE SEQUENCE [LARGE SCALE GENOMIC DNA]</scope>
    <source>
        <strain evidence="2 3">ZY74</strain>
    </source>
</reference>
<comment type="caution">
    <text evidence="2">The sequence shown here is derived from an EMBL/GenBank/DDBJ whole genome shotgun (WGS) entry which is preliminary data.</text>
</comment>
<organism evidence="2 3">
    <name type="scientific">Chitinophaga lutea</name>
    <dbReference type="NCBI Taxonomy" id="2488634"/>
    <lineage>
        <taxon>Bacteria</taxon>
        <taxon>Pseudomonadati</taxon>
        <taxon>Bacteroidota</taxon>
        <taxon>Chitinophagia</taxon>
        <taxon>Chitinophagales</taxon>
        <taxon>Chitinophagaceae</taxon>
        <taxon>Chitinophaga</taxon>
    </lineage>
</organism>